<reference evidence="1" key="2">
    <citation type="journal article" date="2015" name="Data Brief">
        <title>Shoot transcriptome of the giant reed, Arundo donax.</title>
        <authorList>
            <person name="Barrero R.A."/>
            <person name="Guerrero F.D."/>
            <person name="Moolhuijzen P."/>
            <person name="Goolsby J.A."/>
            <person name="Tidwell J."/>
            <person name="Bellgard S.E."/>
            <person name="Bellgard M.I."/>
        </authorList>
    </citation>
    <scope>NUCLEOTIDE SEQUENCE</scope>
    <source>
        <tissue evidence="1">Shoot tissue taken approximately 20 cm above the soil surface</tissue>
    </source>
</reference>
<protein>
    <submittedName>
        <fullName evidence="1">Uncharacterized protein</fullName>
    </submittedName>
</protein>
<proteinExistence type="predicted"/>
<organism evidence="1">
    <name type="scientific">Arundo donax</name>
    <name type="common">Giant reed</name>
    <name type="synonym">Donax arundinaceus</name>
    <dbReference type="NCBI Taxonomy" id="35708"/>
    <lineage>
        <taxon>Eukaryota</taxon>
        <taxon>Viridiplantae</taxon>
        <taxon>Streptophyta</taxon>
        <taxon>Embryophyta</taxon>
        <taxon>Tracheophyta</taxon>
        <taxon>Spermatophyta</taxon>
        <taxon>Magnoliopsida</taxon>
        <taxon>Liliopsida</taxon>
        <taxon>Poales</taxon>
        <taxon>Poaceae</taxon>
        <taxon>PACMAD clade</taxon>
        <taxon>Arundinoideae</taxon>
        <taxon>Arundineae</taxon>
        <taxon>Arundo</taxon>
    </lineage>
</organism>
<evidence type="ECO:0000313" key="1">
    <source>
        <dbReference type="EMBL" id="JAE27826.1"/>
    </source>
</evidence>
<reference evidence="1" key="1">
    <citation type="submission" date="2014-09" db="EMBL/GenBank/DDBJ databases">
        <authorList>
            <person name="Magalhaes I.L.F."/>
            <person name="Oliveira U."/>
            <person name="Santos F.R."/>
            <person name="Vidigal T.H.D.A."/>
            <person name="Brescovit A.D."/>
            <person name="Santos A.J."/>
        </authorList>
    </citation>
    <scope>NUCLEOTIDE SEQUENCE</scope>
    <source>
        <tissue evidence="1">Shoot tissue taken approximately 20 cm above the soil surface</tissue>
    </source>
</reference>
<name>A0A0A9GZ07_ARUDO</name>
<dbReference type="EMBL" id="GBRH01170070">
    <property type="protein sequence ID" value="JAE27826.1"/>
    <property type="molecule type" value="Transcribed_RNA"/>
</dbReference>
<accession>A0A0A9GZ07</accession>
<sequence length="10" mass="1308">MEFLFSSFWD</sequence>